<dbReference type="CDD" id="cd04184">
    <property type="entry name" value="GT2_RfbC_Mx_like"/>
    <property type="match status" value="1"/>
</dbReference>
<dbReference type="InterPro" id="IPR001173">
    <property type="entry name" value="Glyco_trans_2-like"/>
</dbReference>
<protein>
    <submittedName>
        <fullName evidence="3">GT2 family glycosyltransferase</fullName>
    </submittedName>
</protein>
<organism evidence="3 4">
    <name type="scientific">Blautia caecimuris</name>
    <dbReference type="NCBI Taxonomy" id="1796615"/>
    <lineage>
        <taxon>Bacteria</taxon>
        <taxon>Bacillati</taxon>
        <taxon>Bacillota</taxon>
        <taxon>Clostridia</taxon>
        <taxon>Lachnospirales</taxon>
        <taxon>Lachnospiraceae</taxon>
        <taxon>Blautia</taxon>
    </lineage>
</organism>
<dbReference type="Proteomes" id="UP001549106">
    <property type="component" value="Unassembled WGS sequence"/>
</dbReference>
<feature type="region of interest" description="Disordered" evidence="1">
    <location>
        <begin position="785"/>
        <end position="805"/>
    </location>
</feature>
<feature type="domain" description="Glycosyltransferase 2-like" evidence="2">
    <location>
        <begin position="533"/>
        <end position="656"/>
    </location>
</feature>
<dbReference type="PANTHER" id="PTHR43179">
    <property type="entry name" value="RHAMNOSYLTRANSFERASE WBBL"/>
    <property type="match status" value="1"/>
</dbReference>
<reference evidence="3 4" key="1">
    <citation type="submission" date="2024-06" db="EMBL/GenBank/DDBJ databases">
        <title>Genomic Encyclopedia of Type Strains, Phase IV (KMG-IV): sequencing the most valuable type-strain genomes for metagenomic binning, comparative biology and taxonomic classification.</title>
        <authorList>
            <person name="Goeker M."/>
        </authorList>
    </citation>
    <scope>NUCLEOTIDE SEQUENCE [LARGE SCALE GENOMIC DNA]</scope>
    <source>
        <strain evidence="3 4">DSM 29492</strain>
    </source>
</reference>
<dbReference type="Pfam" id="PF00535">
    <property type="entry name" value="Glycos_transf_2"/>
    <property type="match status" value="2"/>
</dbReference>
<dbReference type="RefSeq" id="WP_257463969.1">
    <property type="nucleotide sequence ID" value="NZ_JANJZT010000003.1"/>
</dbReference>
<dbReference type="SUPFAM" id="SSF53448">
    <property type="entry name" value="Nucleotide-diphospho-sugar transferases"/>
    <property type="match status" value="2"/>
</dbReference>
<dbReference type="Gene3D" id="3.90.550.10">
    <property type="entry name" value="Spore Coat Polysaccharide Biosynthesis Protein SpsA, Chain A"/>
    <property type="match status" value="2"/>
</dbReference>
<dbReference type="InterPro" id="IPR029044">
    <property type="entry name" value="Nucleotide-diphossugar_trans"/>
</dbReference>
<evidence type="ECO:0000259" key="2">
    <source>
        <dbReference type="Pfam" id="PF00535"/>
    </source>
</evidence>
<feature type="domain" description="Glycosyltransferase 2-like" evidence="2">
    <location>
        <begin position="278"/>
        <end position="419"/>
    </location>
</feature>
<dbReference type="EMBL" id="JBEPMJ010000003">
    <property type="protein sequence ID" value="MET3749374.1"/>
    <property type="molecule type" value="Genomic_DNA"/>
</dbReference>
<dbReference type="PANTHER" id="PTHR43179:SF7">
    <property type="entry name" value="RHAMNOSYLTRANSFERASE WBBL"/>
    <property type="match status" value="1"/>
</dbReference>
<accession>A0ABV2LZZ0</accession>
<proteinExistence type="predicted"/>
<dbReference type="CDD" id="cd04186">
    <property type="entry name" value="GT_2_like_c"/>
    <property type="match status" value="1"/>
</dbReference>
<evidence type="ECO:0000313" key="4">
    <source>
        <dbReference type="Proteomes" id="UP001549106"/>
    </source>
</evidence>
<gene>
    <name evidence="3" type="ORF">ABID24_000601</name>
</gene>
<name>A0ABV2LZZ0_9FIRM</name>
<sequence>MEELRFSIDEEKYDDRHGQVLSLGGWYAGSDRQEMSFCLVGDGNQELVLADPERYERPDVAQALEADFGEFLPGFRLRIPKADQLAEQFQQIELFLTDGEKRVSVWKKSADELKSFLNQSLLEYHLDRVEILYDTMLEIQGWAVDQRGETEITALNQDGSPFACRISRGRRPDVAERCSLDEIYKNQEIGFRISASLDEISGKKLLLKFTGSSVEKAYEVDIQKLRKEQRPKGFFNRLLNRQENTQGDYEQWLKRHFLSRRQAWKQKHTSFDRKPLISIVIPLYCTPLPYLKELIESVRKQTYGNWQLCLADGSPDENVHEFLKKNYRHEVRISYKKLKSNGGISVNTNKAMELARGEYLMLCDHDDTLEPDALFEIVKAINDQDAEVIYTDEDKVSMDGQHYFDPHFKSDFNLFRFRDNNYICHIFAVKRQVAEQAGYFRKEFDGAQDFDFIFRCCEKAEKIIHIPRVLYHWRCHMDSTAADPESKAYAFEAGRKAVEEHYKRMGIPAKVEMTERPGWYRSRLEIQGNPMISVIIPNKDHTEDLELCLSSMAKRTSYENYEVLVVENNSEEKETFAYYEKLHERYPRVRVLTWEKEFNYSSINNFAAEQAKGEYLLFLNNDVEILTPDWMEEMLGICQQKEVSIVGAKLYYPDDTIQHAGVVLGLGGIAGHVMCRASREDAGYFGRMVSVQEISAVTAACMLVDACDFRAVGGFDESFRVAFNDIDLCMKIRDMGRKIVFTPYAELYHYESKSRGLEDTPEKQYRFEKEITRFREKWEDQLKKGDPYYSPNLSVTEGDCSLRED</sequence>
<evidence type="ECO:0000313" key="3">
    <source>
        <dbReference type="EMBL" id="MET3749374.1"/>
    </source>
</evidence>
<comment type="caution">
    <text evidence="3">The sequence shown here is derived from an EMBL/GenBank/DDBJ whole genome shotgun (WGS) entry which is preliminary data.</text>
</comment>
<keyword evidence="4" id="KW-1185">Reference proteome</keyword>
<evidence type="ECO:0000256" key="1">
    <source>
        <dbReference type="SAM" id="MobiDB-lite"/>
    </source>
</evidence>